<reference evidence="2" key="1">
    <citation type="submission" date="2018-02" db="EMBL/GenBank/DDBJ databases">
        <authorList>
            <person name="Cohen D.B."/>
            <person name="Kent A.D."/>
        </authorList>
    </citation>
    <scope>NUCLEOTIDE SEQUENCE</scope>
</reference>
<evidence type="ECO:0000313" key="2">
    <source>
        <dbReference type="EMBL" id="SPD20148.1"/>
    </source>
</evidence>
<sequence length="67" mass="7176">MVMSMSIALLVMTCLKDGGVVTKEGFQFSEHSGFIVIPPCKQALICLVLLSSGSQRSTSKIEEVELG</sequence>
<feature type="chain" id="PRO_5014634279" evidence="1">
    <location>
        <begin position="19"/>
        <end position="67"/>
    </location>
</feature>
<dbReference type="EMBL" id="OIVN01004957">
    <property type="protein sequence ID" value="SPD20148.1"/>
    <property type="molecule type" value="Genomic_DNA"/>
</dbReference>
<accession>A0A2N9I6V4</accession>
<organism evidence="2">
    <name type="scientific">Fagus sylvatica</name>
    <name type="common">Beechnut</name>
    <dbReference type="NCBI Taxonomy" id="28930"/>
    <lineage>
        <taxon>Eukaryota</taxon>
        <taxon>Viridiplantae</taxon>
        <taxon>Streptophyta</taxon>
        <taxon>Embryophyta</taxon>
        <taxon>Tracheophyta</taxon>
        <taxon>Spermatophyta</taxon>
        <taxon>Magnoliopsida</taxon>
        <taxon>eudicotyledons</taxon>
        <taxon>Gunneridae</taxon>
        <taxon>Pentapetalae</taxon>
        <taxon>rosids</taxon>
        <taxon>fabids</taxon>
        <taxon>Fagales</taxon>
        <taxon>Fagaceae</taxon>
        <taxon>Fagus</taxon>
    </lineage>
</organism>
<keyword evidence="1" id="KW-0732">Signal</keyword>
<feature type="signal peptide" evidence="1">
    <location>
        <begin position="1"/>
        <end position="18"/>
    </location>
</feature>
<name>A0A2N9I6V4_FAGSY</name>
<dbReference type="AlphaFoldDB" id="A0A2N9I6V4"/>
<evidence type="ECO:0000256" key="1">
    <source>
        <dbReference type="SAM" id="SignalP"/>
    </source>
</evidence>
<proteinExistence type="predicted"/>
<protein>
    <submittedName>
        <fullName evidence="2">Uncharacterized protein</fullName>
    </submittedName>
</protein>
<gene>
    <name evidence="2" type="ORF">FSB_LOCUS48030</name>
</gene>